<keyword evidence="3" id="KW-1185">Reference proteome</keyword>
<evidence type="ECO:0000313" key="3">
    <source>
        <dbReference type="Proteomes" id="UP000009872"/>
    </source>
</evidence>
<dbReference type="HOGENOM" id="CLU_1208923_0_0_10"/>
<dbReference type="OrthoDB" id="1050718at2"/>
<feature type="transmembrane region" description="Helical" evidence="1">
    <location>
        <begin position="12"/>
        <end position="36"/>
    </location>
</feature>
<dbReference type="AlphaFoldDB" id="K9ET48"/>
<dbReference type="STRING" id="742727.HMPREF9447_00780"/>
<keyword evidence="1" id="KW-1133">Transmembrane helix</keyword>
<sequence length="221" mass="25934">MENTLISKYLKINCWHLFLLNIMIYAIMIFVEYRFIQTDNYYSMYLKPLFSSADDYQKAILEAKFYELYNYLWIPVHIAIQVILISICLFIGYNALNYFISFKNSVKATCQSIIIFSLNSLLVTSLKAGGVIEYNAKTVDDEFFFQSLGRLFVNQDLPNLIYRLLEKVNFVEVIFILVLSSILSKILVVNLMRTILLTLGIYLFGTIIYICFMYFIELLFN</sequence>
<keyword evidence="1" id="KW-0812">Transmembrane</keyword>
<accession>K9ET48</accession>
<organism evidence="2 3">
    <name type="scientific">Bacteroides oleiciplenus YIT 12058</name>
    <dbReference type="NCBI Taxonomy" id="742727"/>
    <lineage>
        <taxon>Bacteria</taxon>
        <taxon>Pseudomonadati</taxon>
        <taxon>Bacteroidota</taxon>
        <taxon>Bacteroidia</taxon>
        <taxon>Bacteroidales</taxon>
        <taxon>Bacteroidaceae</taxon>
        <taxon>Bacteroides</taxon>
    </lineage>
</organism>
<proteinExistence type="predicted"/>
<feature type="transmembrane region" description="Helical" evidence="1">
    <location>
        <begin position="195"/>
        <end position="216"/>
    </location>
</feature>
<protein>
    <recommendedName>
        <fullName evidence="4">Yip1 domain-containing protein</fullName>
    </recommendedName>
</protein>
<feature type="transmembrane region" description="Helical" evidence="1">
    <location>
        <begin position="168"/>
        <end position="188"/>
    </location>
</feature>
<gene>
    <name evidence="2" type="ORF">HMPREF9447_00780</name>
</gene>
<keyword evidence="1" id="KW-0472">Membrane</keyword>
<dbReference type="PATRIC" id="fig|742727.4.peg.780"/>
<dbReference type="Proteomes" id="UP000009872">
    <property type="component" value="Unassembled WGS sequence"/>
</dbReference>
<evidence type="ECO:0008006" key="4">
    <source>
        <dbReference type="Google" id="ProtNLM"/>
    </source>
</evidence>
<dbReference type="EMBL" id="ADLF01000002">
    <property type="protein sequence ID" value="EKU92330.1"/>
    <property type="molecule type" value="Genomic_DNA"/>
</dbReference>
<feature type="transmembrane region" description="Helical" evidence="1">
    <location>
        <begin position="71"/>
        <end position="96"/>
    </location>
</feature>
<name>K9ET48_9BACE</name>
<dbReference type="RefSeq" id="WP_009128240.1">
    <property type="nucleotide sequence ID" value="NZ_JH992940.1"/>
</dbReference>
<evidence type="ECO:0000313" key="2">
    <source>
        <dbReference type="EMBL" id="EKU92330.1"/>
    </source>
</evidence>
<reference evidence="2 3" key="1">
    <citation type="submission" date="2012-09" db="EMBL/GenBank/DDBJ databases">
        <title>The Genome Sequence of Bacteroides oleiciplenus YIT 12058.</title>
        <authorList>
            <consortium name="The Broad Institute Genome Sequencing Platform"/>
            <person name="Earl A."/>
            <person name="Ward D."/>
            <person name="Feldgarden M."/>
            <person name="Gevers D."/>
            <person name="Morotomi M."/>
            <person name="Walker B."/>
            <person name="Young S.K."/>
            <person name="Zeng Q."/>
            <person name="Gargeya S."/>
            <person name="Fitzgerald M."/>
            <person name="Haas B."/>
            <person name="Abouelleil A."/>
            <person name="Alvarado L."/>
            <person name="Arachchi H.M."/>
            <person name="Berlin A.M."/>
            <person name="Chapman S.B."/>
            <person name="Goldberg J."/>
            <person name="Griggs A."/>
            <person name="Gujja S."/>
            <person name="Hansen M."/>
            <person name="Howarth C."/>
            <person name="Imamovic A."/>
            <person name="Larimer J."/>
            <person name="McCowen C."/>
            <person name="Montmayeur A."/>
            <person name="Murphy C."/>
            <person name="Neiman D."/>
            <person name="Pearson M."/>
            <person name="Priest M."/>
            <person name="Roberts A."/>
            <person name="Saif S."/>
            <person name="Shea T."/>
            <person name="Sisk P."/>
            <person name="Sykes S."/>
            <person name="Wortman J."/>
            <person name="Nusbaum C."/>
            <person name="Birren B."/>
        </authorList>
    </citation>
    <scope>NUCLEOTIDE SEQUENCE [LARGE SCALE GENOMIC DNA]</scope>
    <source>
        <strain evidence="2 3">YIT 12058</strain>
    </source>
</reference>
<comment type="caution">
    <text evidence="2">The sequence shown here is derived from an EMBL/GenBank/DDBJ whole genome shotgun (WGS) entry which is preliminary data.</text>
</comment>
<feature type="transmembrane region" description="Helical" evidence="1">
    <location>
        <begin position="108"/>
        <end position="126"/>
    </location>
</feature>
<evidence type="ECO:0000256" key="1">
    <source>
        <dbReference type="SAM" id="Phobius"/>
    </source>
</evidence>